<accession>A0A401M0X2</accession>
<name>A0A401M0X2_9BACE</name>
<keyword evidence="1" id="KW-0175">Coiled coil</keyword>
<evidence type="ECO:0000313" key="3">
    <source>
        <dbReference type="EMBL" id="GCB37363.1"/>
    </source>
</evidence>
<dbReference type="GO" id="GO:0004866">
    <property type="term" value="F:endopeptidase inhibitor activity"/>
    <property type="evidence" value="ECO:0007669"/>
    <property type="project" value="InterPro"/>
</dbReference>
<dbReference type="InterPro" id="IPR008969">
    <property type="entry name" value="CarboxyPept-like_regulatory"/>
</dbReference>
<feature type="domain" description="Alpha-2-macroglobulin" evidence="2">
    <location>
        <begin position="1165"/>
        <end position="1256"/>
    </location>
</feature>
<dbReference type="Gene3D" id="2.60.40.1930">
    <property type="match status" value="1"/>
</dbReference>
<dbReference type="Proteomes" id="UP000288079">
    <property type="component" value="Unassembled WGS sequence"/>
</dbReference>
<dbReference type="EMBL" id="BHWB01000024">
    <property type="protein sequence ID" value="GCB37363.1"/>
    <property type="molecule type" value="Genomic_DNA"/>
</dbReference>
<dbReference type="SUPFAM" id="SSF49464">
    <property type="entry name" value="Carboxypeptidase regulatory domain-like"/>
    <property type="match status" value="1"/>
</dbReference>
<organism evidence="3 4">
    <name type="scientific">Bacteroides faecalis</name>
    <dbReference type="NCBI Taxonomy" id="2447885"/>
    <lineage>
        <taxon>Bacteria</taxon>
        <taxon>Pseudomonadati</taxon>
        <taxon>Bacteroidota</taxon>
        <taxon>Bacteroidia</taxon>
        <taxon>Bacteroidales</taxon>
        <taxon>Bacteroidaceae</taxon>
        <taxon>Bacteroides</taxon>
    </lineage>
</organism>
<dbReference type="Pfam" id="PF00207">
    <property type="entry name" value="A2M"/>
    <property type="match status" value="1"/>
</dbReference>
<protein>
    <recommendedName>
        <fullName evidence="2">Alpha-2-macroglobulin domain-containing protein</fullName>
    </recommendedName>
</protein>
<evidence type="ECO:0000256" key="1">
    <source>
        <dbReference type="SAM" id="Coils"/>
    </source>
</evidence>
<dbReference type="Gene3D" id="2.20.130.20">
    <property type="match status" value="1"/>
</dbReference>
<reference evidence="3 4" key="1">
    <citation type="submission" date="2018-10" db="EMBL/GenBank/DDBJ databases">
        <title>Draft Genome Sequence of Bacteroides sp. KCTC 15687.</title>
        <authorList>
            <person name="Yu S.Y."/>
            <person name="Kim J.S."/>
            <person name="Oh B.S."/>
            <person name="Park S.H."/>
            <person name="Kang S.W."/>
            <person name="Park J.E."/>
            <person name="Choi S.H."/>
            <person name="Han K.I."/>
            <person name="Lee K.C."/>
            <person name="Eom M.K."/>
            <person name="Suh M.K."/>
            <person name="Lee D.H."/>
            <person name="Yoon H."/>
            <person name="Kim B."/>
            <person name="Yang S.J."/>
            <person name="Lee J.S."/>
            <person name="Lee J.H."/>
        </authorList>
    </citation>
    <scope>NUCLEOTIDE SEQUENCE [LARGE SCALE GENOMIC DNA]</scope>
    <source>
        <strain evidence="3 4">KCTC 15687</strain>
    </source>
</reference>
<dbReference type="InterPro" id="IPR001599">
    <property type="entry name" value="Macroglobln_a2"/>
</dbReference>
<keyword evidence="4" id="KW-1185">Reference proteome</keyword>
<comment type="caution">
    <text evidence="3">The sequence shown here is derived from an EMBL/GenBank/DDBJ whole genome shotgun (WGS) entry which is preliminary data.</text>
</comment>
<dbReference type="PANTHER" id="PTHR40094:SF1">
    <property type="entry name" value="UBIQUITIN DOMAIN-CONTAINING PROTEIN"/>
    <property type="match status" value="1"/>
</dbReference>
<dbReference type="InterPro" id="IPR051802">
    <property type="entry name" value="YfhM-like"/>
</dbReference>
<proteinExistence type="predicted"/>
<dbReference type="PANTHER" id="PTHR40094">
    <property type="entry name" value="ALPHA-2-MACROGLOBULIN HOMOLOG"/>
    <property type="match status" value="1"/>
</dbReference>
<dbReference type="SMART" id="SM01360">
    <property type="entry name" value="A2M"/>
    <property type="match status" value="1"/>
</dbReference>
<sequence>MVFELTNKEALKLIKGKFKQKHWDKVLKTPFASFTKTWVDRPSMGHFLFADVYRNEVRYRYDSAIPFQVFLFKEYGMLSLQVVDSLGTIRGDAKVRVDGQVIDYEEISHTYTDDNWSQNEQHILTVELDKFRAVFDLTKHFVPPWSGGSSYSDKPDFYSYLITDKNKYKPGETVRFKSYALSRYKRALRQELSLWLRTGGQHPFKKILSVNPYHPGGFAGEFQLVDSLDLKLGQRYSMQLRDASERIVATTEFVYEDYELNGNKLQLTLDSHTHYFPNKNRLNIYATDVNGLPLRETVVDVTVKRQEVLKSYSELLLLPDTLMAMQVELDALGEATVDIPSDLFGASNCVYNVEVVLFTSDNQRLEQHSEATFYHSCYEIRNTMQGDTLCLSLFDLGEERPMEALLDYGDKKKKKIQLPYREPFKQSVAKYWIDLPDIGYQTCVYSSDIDPKLELIGGIEKDSLCVSLSNPLQLEFSWYVYQENQLLGKGFGKELEYKQGLIDPSSVYYVEIFYFLGNEECELRRAYTSSTKHLLIESDLPDQVYPGQKVSAELNVTDVQGHPVANVDLTAFSVNSQLEYNIPNLPSYNKTLRAREQRVSYSIDEIDYLHTTTLDYSRWNSLLHLDQLLYYQFAYPSKIFRHTVDTPDRTTQFAPYVMKNGEAVDIYVIEQNDVPCYFSWTEQMKGYSFLACCPQGKQKLTLRMADRAFVIDSIAFEPGKKTILSFDMDHVPEGIKVIWLNQKNAQEKYEFTDIERKRYEQYICRLPVQENSDYTCLRRNGEEFPVSLRGLSPVYKKVLLVGPIEPAVWQYTNGVSYKHEGGFSYKFEDNVAYKYKDDNLCPKTLSFSSEATILTLDDFCLTSAVIRDLLTEYKKGNIWSPTQIYISLPDKKLKFHLPKDKNFTGVANLLFRNCETGALLLPDTLIKESKTYAHFPAGVYDAILLYNDGKYLQWNNLTVKSNTYLDVNMESMALNECDSLSASWLSVSGSVGGIGVNQQKGRSMSLKRPSRRYGNMVCGYVTASSGEPIIGVSVMIKGTQEGTITNMEGYFELNCGRGEILQFCYVGYKRQEVQAVSGMDLFVTMEEGNVVLEEVVVTGLGRQSRTSFTGSLAGVVSGVSVKSSSSVPLEEAEEMDEKEEAKADMEHLYSELMQLNGVRRNFSDVAFWQPRLYTDKRGKAQFEATFPDNVTKWETVVYAMNRRLQTGTFRRSIRSYKPLMAELKTPRFFVEGDESGITGTIRNDLERQQVKGQTLFAVGSDTLNRREVNLTEGFHETLPLRVANTDSLTVSYLFTRDDGYRDGEVYTIPVLSQGTELAQGILGLLQDTKPVSIHAGENEEITVSITDNPLDIYKEATSYLTGYKYLCNEQLASKLVGLLSYRLYMQYEEE</sequence>
<feature type="coiled-coil region" evidence="1">
    <location>
        <begin position="1131"/>
        <end position="1158"/>
    </location>
</feature>
<dbReference type="Pfam" id="PF13715">
    <property type="entry name" value="CarbopepD_reg_2"/>
    <property type="match status" value="1"/>
</dbReference>
<evidence type="ECO:0000259" key="2">
    <source>
        <dbReference type="SMART" id="SM01360"/>
    </source>
</evidence>
<gene>
    <name evidence="3" type="ORF">KGMB02408_43080</name>
</gene>
<evidence type="ECO:0000313" key="4">
    <source>
        <dbReference type="Proteomes" id="UP000288079"/>
    </source>
</evidence>